<dbReference type="InterPro" id="IPR021958">
    <property type="entry name" value="DUF3575"/>
</dbReference>
<proteinExistence type="predicted"/>
<dbReference type="Pfam" id="PF12099">
    <property type="entry name" value="DUF3575"/>
    <property type="match status" value="1"/>
</dbReference>
<sequence>MGSPKQPIGKIMKYLLIILSILLLNSPLFGQSEKPHQVNSVGTSPLPWLSGVINGSYERRIKPEIGLGLNGFTWNYISSDWEFSILGIGPHGRYYFGKENDGAFVGGSISLITYSWSGWGLSGSGSIMSLGGEGGYQWKWVNFYNEVTLGLAMAGNIETPDGTSANVGSAIGGIGYKLGWYF</sequence>
<accession>A0A381WQD4</accession>
<dbReference type="EMBL" id="UINC01012538">
    <property type="protein sequence ID" value="SVA54705.1"/>
    <property type="molecule type" value="Genomic_DNA"/>
</dbReference>
<dbReference type="AlphaFoldDB" id="A0A381WQD4"/>
<gene>
    <name evidence="1" type="ORF">METZ01_LOCUS107559</name>
</gene>
<reference evidence="1" key="1">
    <citation type="submission" date="2018-05" db="EMBL/GenBank/DDBJ databases">
        <authorList>
            <person name="Lanie J.A."/>
            <person name="Ng W.-L."/>
            <person name="Kazmierczak K.M."/>
            <person name="Andrzejewski T.M."/>
            <person name="Davidsen T.M."/>
            <person name="Wayne K.J."/>
            <person name="Tettelin H."/>
            <person name="Glass J.I."/>
            <person name="Rusch D."/>
            <person name="Podicherti R."/>
            <person name="Tsui H.-C.T."/>
            <person name="Winkler M.E."/>
        </authorList>
    </citation>
    <scope>NUCLEOTIDE SEQUENCE</scope>
</reference>
<organism evidence="1">
    <name type="scientific">marine metagenome</name>
    <dbReference type="NCBI Taxonomy" id="408172"/>
    <lineage>
        <taxon>unclassified sequences</taxon>
        <taxon>metagenomes</taxon>
        <taxon>ecological metagenomes</taxon>
    </lineage>
</organism>
<protein>
    <recommendedName>
        <fullName evidence="2">DUF3575 domain-containing protein</fullName>
    </recommendedName>
</protein>
<evidence type="ECO:0000313" key="1">
    <source>
        <dbReference type="EMBL" id="SVA54705.1"/>
    </source>
</evidence>
<evidence type="ECO:0008006" key="2">
    <source>
        <dbReference type="Google" id="ProtNLM"/>
    </source>
</evidence>
<name>A0A381WQD4_9ZZZZ</name>